<evidence type="ECO:0000313" key="3">
    <source>
        <dbReference type="Proteomes" id="UP000298173"/>
    </source>
</evidence>
<feature type="compositionally biased region" description="Basic and acidic residues" evidence="1">
    <location>
        <begin position="11"/>
        <end position="21"/>
    </location>
</feature>
<dbReference type="RefSeq" id="WP_134503923.1">
    <property type="nucleotide sequence ID" value="NZ_SOEY01000028.1"/>
</dbReference>
<evidence type="ECO:0000313" key="2">
    <source>
        <dbReference type="EMBL" id="TFB71410.1"/>
    </source>
</evidence>
<proteinExistence type="predicted"/>
<dbReference type="InterPro" id="IPR045596">
    <property type="entry name" value="DUF6459"/>
</dbReference>
<feature type="region of interest" description="Disordered" evidence="1">
    <location>
        <begin position="1"/>
        <end position="21"/>
    </location>
</feature>
<gene>
    <name evidence="2" type="ORF">E3O06_13860</name>
</gene>
<dbReference type="AlphaFoldDB" id="A0A4R8UT22"/>
<dbReference type="Pfam" id="PF20060">
    <property type="entry name" value="DUF6459"/>
    <property type="match status" value="1"/>
</dbReference>
<comment type="caution">
    <text evidence="2">The sequence shown here is derived from an EMBL/GenBank/DDBJ whole genome shotgun (WGS) entry which is preliminary data.</text>
</comment>
<dbReference type="Proteomes" id="UP000298173">
    <property type="component" value="Unassembled WGS sequence"/>
</dbReference>
<dbReference type="EMBL" id="SOEY01000028">
    <property type="protein sequence ID" value="TFB71410.1"/>
    <property type="molecule type" value="Genomic_DNA"/>
</dbReference>
<accession>A0A4R8UT22</accession>
<reference evidence="2 3" key="1">
    <citation type="submission" date="2019-03" db="EMBL/GenBank/DDBJ databases">
        <title>Genomics of glacier-inhabiting Cryobacterium strains.</title>
        <authorList>
            <person name="Liu Q."/>
            <person name="Xin Y.-H."/>
        </authorList>
    </citation>
    <scope>NUCLEOTIDE SEQUENCE [LARGE SCALE GENOMIC DNA]</scope>
    <source>
        <strain evidence="2 3">HLT2-23</strain>
    </source>
</reference>
<name>A0A4R8UT22_9MICO</name>
<evidence type="ECO:0000256" key="1">
    <source>
        <dbReference type="SAM" id="MobiDB-lite"/>
    </source>
</evidence>
<sequence length="151" mass="16881">MTSPGSSAPHWQDDQRRHRVDAHHVDARGTGPQLNGSEHRLEAEQVLRALALRAVEIIAGARDLEQLARWVTDDVYAHLRVRVSIAARARAITGIVAERPRLWIDHVKMSPTATGGFDAVILVYDKRRPHVVSLQVEGLAQRWRATVLVVL</sequence>
<keyword evidence="3" id="KW-1185">Reference proteome</keyword>
<protein>
    <submittedName>
        <fullName evidence="2">3-hydroxyacyl-CoA dehydrogenase</fullName>
    </submittedName>
</protein>
<organism evidence="2 3">
    <name type="scientific">Cryobacterium glaciale</name>
    <dbReference type="NCBI Taxonomy" id="1259145"/>
    <lineage>
        <taxon>Bacteria</taxon>
        <taxon>Bacillati</taxon>
        <taxon>Actinomycetota</taxon>
        <taxon>Actinomycetes</taxon>
        <taxon>Micrococcales</taxon>
        <taxon>Microbacteriaceae</taxon>
        <taxon>Cryobacterium</taxon>
    </lineage>
</organism>
<dbReference type="OrthoDB" id="3266345at2"/>